<dbReference type="SMART" id="SM00863">
    <property type="entry name" value="tRNA_SAD"/>
    <property type="match status" value="1"/>
</dbReference>
<feature type="binding site" evidence="13">
    <location>
        <position position="511"/>
    </location>
    <ligand>
        <name>Zn(2+)</name>
        <dbReference type="ChEBI" id="CHEBI:29105"/>
        <note>catalytic</note>
    </ligand>
</feature>
<dbReference type="InterPro" id="IPR012675">
    <property type="entry name" value="Beta-grasp_dom_sf"/>
</dbReference>
<dbReference type="InterPro" id="IPR006195">
    <property type="entry name" value="aa-tRNA-synth_II"/>
</dbReference>
<comment type="cofactor">
    <cofactor evidence="13">
        <name>Zn(2+)</name>
        <dbReference type="ChEBI" id="CHEBI:29105"/>
    </cofactor>
    <text evidence="13">Binds 1 zinc ion per subunit.</text>
</comment>
<feature type="domain" description="Aminoacyl-transfer RNA synthetases class-II family profile" evidence="14">
    <location>
        <begin position="243"/>
        <end position="534"/>
    </location>
</feature>
<keyword evidence="4 13" id="KW-0436">Ligase</keyword>
<comment type="subunit">
    <text evidence="13">Homodimer.</text>
</comment>
<dbReference type="InterPro" id="IPR004095">
    <property type="entry name" value="TGS"/>
</dbReference>
<dbReference type="InterPro" id="IPR002314">
    <property type="entry name" value="aa-tRNA-synt_IIb"/>
</dbReference>
<dbReference type="Pfam" id="PF03129">
    <property type="entry name" value="HGTP_anticodon"/>
    <property type="match status" value="1"/>
</dbReference>
<dbReference type="FunFam" id="3.30.54.20:FF:000002">
    <property type="entry name" value="Threonine--tRNA ligase"/>
    <property type="match status" value="1"/>
</dbReference>
<dbReference type="SUPFAM" id="SSF81271">
    <property type="entry name" value="TGS-like"/>
    <property type="match status" value="1"/>
</dbReference>
<dbReference type="FunFam" id="3.30.980.10:FF:000005">
    <property type="entry name" value="Threonyl-tRNA synthetase, mitochondrial"/>
    <property type="match status" value="1"/>
</dbReference>
<dbReference type="Pfam" id="PF02824">
    <property type="entry name" value="TGS"/>
    <property type="match status" value="1"/>
</dbReference>
<dbReference type="EMBL" id="AAZDVE040000008">
    <property type="protein sequence ID" value="EMP9432465.1"/>
    <property type="molecule type" value="Genomic_DNA"/>
</dbReference>
<comment type="similarity">
    <text evidence="1 13">Belongs to the class-II aminoacyl-tRNA synthetase family.</text>
</comment>
<evidence type="ECO:0000256" key="2">
    <source>
        <dbReference type="ARBA" id="ARBA00022490"/>
    </source>
</evidence>
<evidence type="ECO:0000256" key="3">
    <source>
        <dbReference type="ARBA" id="ARBA00022555"/>
    </source>
</evidence>
<feature type="region of interest" description="Catalytic" evidence="13">
    <location>
        <begin position="243"/>
        <end position="534"/>
    </location>
</feature>
<dbReference type="GO" id="GO:0005829">
    <property type="term" value="C:cytosol"/>
    <property type="evidence" value="ECO:0007669"/>
    <property type="project" value="TreeGrafter"/>
</dbReference>
<keyword evidence="7 13" id="KW-0862">Zinc</keyword>
<dbReference type="InterPro" id="IPR002320">
    <property type="entry name" value="Thr-tRNA-ligase_IIa"/>
</dbReference>
<evidence type="ECO:0000256" key="12">
    <source>
        <dbReference type="ARBA" id="ARBA00049515"/>
    </source>
</evidence>
<name>A0AAI9MVV3_PROST</name>
<dbReference type="Gene3D" id="3.40.50.800">
    <property type="entry name" value="Anticodon-binding domain"/>
    <property type="match status" value="1"/>
</dbReference>
<evidence type="ECO:0000256" key="9">
    <source>
        <dbReference type="ARBA" id="ARBA00022884"/>
    </source>
</evidence>
<evidence type="ECO:0000313" key="17">
    <source>
        <dbReference type="EMBL" id="EMP9435079.1"/>
    </source>
</evidence>
<feature type="binding site" evidence="13">
    <location>
        <position position="385"/>
    </location>
    <ligand>
        <name>Zn(2+)</name>
        <dbReference type="ChEBI" id="CHEBI:29105"/>
        <note>catalytic</note>
    </ligand>
</feature>
<dbReference type="CDD" id="cd01667">
    <property type="entry name" value="TGS_ThrRS"/>
    <property type="match status" value="1"/>
</dbReference>
<evidence type="ECO:0000256" key="13">
    <source>
        <dbReference type="HAMAP-Rule" id="MF_00184"/>
    </source>
</evidence>
<dbReference type="GO" id="GO:0006435">
    <property type="term" value="P:threonyl-tRNA aminoacylation"/>
    <property type="evidence" value="ECO:0007669"/>
    <property type="project" value="UniProtKB-UniRule"/>
</dbReference>
<dbReference type="FunFam" id="3.10.20.30:FF:000005">
    <property type="entry name" value="Threonine--tRNA ligase"/>
    <property type="match status" value="1"/>
</dbReference>
<dbReference type="SUPFAM" id="SSF52954">
    <property type="entry name" value="Class II aaRS ABD-related"/>
    <property type="match status" value="1"/>
</dbReference>
<dbReference type="Gene3D" id="3.30.54.20">
    <property type="match status" value="1"/>
</dbReference>
<evidence type="ECO:0000256" key="5">
    <source>
        <dbReference type="ARBA" id="ARBA00022723"/>
    </source>
</evidence>
<comment type="subcellular location">
    <subcellularLocation>
        <location evidence="13">Cytoplasm</location>
    </subcellularLocation>
</comment>
<dbReference type="PRINTS" id="PR01047">
    <property type="entry name" value="TRNASYNTHTHR"/>
</dbReference>
<evidence type="ECO:0000256" key="8">
    <source>
        <dbReference type="ARBA" id="ARBA00022840"/>
    </source>
</evidence>
<comment type="caution">
    <text evidence="16">The sequence shown here is derived from an EMBL/GenBank/DDBJ whole genome shotgun (WGS) entry which is preliminary data.</text>
</comment>
<dbReference type="InterPro" id="IPR047246">
    <property type="entry name" value="ThrRS_anticodon"/>
</dbReference>
<proteinExistence type="inferred from homology"/>
<dbReference type="SUPFAM" id="SSF55681">
    <property type="entry name" value="Class II aaRS and biotin synthetases"/>
    <property type="match status" value="1"/>
</dbReference>
<dbReference type="InterPro" id="IPR004154">
    <property type="entry name" value="Anticodon-bd"/>
</dbReference>
<dbReference type="EMBL" id="JAGSRH010000024">
    <property type="protein sequence ID" value="MER5078182.1"/>
    <property type="molecule type" value="Genomic_DNA"/>
</dbReference>
<dbReference type="GO" id="GO:0046872">
    <property type="term" value="F:metal ion binding"/>
    <property type="evidence" value="ECO:0007669"/>
    <property type="project" value="UniProtKB-KW"/>
</dbReference>
<dbReference type="CDD" id="cd00771">
    <property type="entry name" value="ThrRS_core"/>
    <property type="match status" value="1"/>
</dbReference>
<evidence type="ECO:0000256" key="10">
    <source>
        <dbReference type="ARBA" id="ARBA00022917"/>
    </source>
</evidence>
<dbReference type="PANTHER" id="PTHR11451:SF44">
    <property type="entry name" value="THREONINE--TRNA LIGASE, CHLOROPLASTIC_MITOCHONDRIAL 2"/>
    <property type="match status" value="1"/>
</dbReference>
<evidence type="ECO:0000256" key="11">
    <source>
        <dbReference type="ARBA" id="ARBA00023146"/>
    </source>
</evidence>
<dbReference type="PROSITE" id="PS50862">
    <property type="entry name" value="AA_TRNA_LIGASE_II"/>
    <property type="match status" value="1"/>
</dbReference>
<dbReference type="InterPro" id="IPR036621">
    <property type="entry name" value="Anticodon-bd_dom_sf"/>
</dbReference>
<evidence type="ECO:0000313" key="19">
    <source>
        <dbReference type="Proteomes" id="UP001495779"/>
    </source>
</evidence>
<dbReference type="RefSeq" id="WP_163862056.1">
    <property type="nucleotide sequence ID" value="NZ_CP095443.1"/>
</dbReference>
<dbReference type="SUPFAM" id="SSF55186">
    <property type="entry name" value="ThrRS/AlaRS common domain"/>
    <property type="match status" value="1"/>
</dbReference>
<dbReference type="HAMAP" id="MF_00184">
    <property type="entry name" value="Thr_tRNA_synth"/>
    <property type="match status" value="1"/>
</dbReference>
<evidence type="ECO:0000256" key="6">
    <source>
        <dbReference type="ARBA" id="ARBA00022741"/>
    </source>
</evidence>
<dbReference type="InterPro" id="IPR018163">
    <property type="entry name" value="Thr/Ala-tRNA-synth_IIc_edit"/>
</dbReference>
<dbReference type="FunFam" id="3.40.50.800:FF:000001">
    <property type="entry name" value="Threonine--tRNA ligase"/>
    <property type="match status" value="1"/>
</dbReference>
<dbReference type="Gene3D" id="3.30.980.10">
    <property type="entry name" value="Threonyl-trna Synthetase, Chain A, domain 2"/>
    <property type="match status" value="1"/>
</dbReference>
<dbReference type="AlphaFoldDB" id="A0AAI9MVV3"/>
<dbReference type="PANTHER" id="PTHR11451">
    <property type="entry name" value="THREONINE-TRNA LIGASE"/>
    <property type="match status" value="1"/>
</dbReference>
<keyword evidence="8 13" id="KW-0067">ATP-binding</keyword>
<sequence length="642" mass="73851">MPVITLPDGSQRQFDHAVSVMDVARDIGAGLAKACIAGRVNGELVDACEIIENDANLSIITSKDDDGLEIIRHSCAHLLGHAIKQLWPNTKMAIGPVIDNGFYYDIDLDYALTQEDLEKLEKRMLELAKTDYDVIKKRVSWAEARETFVARGEDYKVEILDQNISQDDRPGLYHHQEYIDMCRGPHVPNMRFCHHFKLQKVAGAYWRGNSDNKMLQRIYGTAWADKKQLNAYLLRLEEAAKRDHRKIGKQLDLYHMQEEAPGMAFWHNDGWTIFRELETFVRTKLKAYNYQEVKGPFMMDRVLWERTGHWENYKDAMFTTSSENREYCVKPMNCPGHVQIFNQGLKSYRDLPLRMAEFGSCHRNEPSGALHGLMRVRGFTQDDAHIFCTEEQILGEVTNCIKMIYDVYATFGFEKIVVKLSTRPEKRIGTDDMWDTAEADLAQALKDQGIEFEYQPGEGAFYGPKIEFTLYDCLDRAWQCGTVQLDFFLPGRLNASYVGENNERIVPVMIHRAVLGSLERFIGILTEEYAGFFPTWLAPQQVVVMNITDAQSNYVQELVSKLQSVGIRAKADLRNEKIGFKIREHTLRRVPYMLVCGDKEVESGKVSVRTRRGKDLGSLDVNEFTSKLLEEIRSRQLNQMEE</sequence>
<feature type="binding site" evidence="13">
    <location>
        <position position="334"/>
    </location>
    <ligand>
        <name>Zn(2+)</name>
        <dbReference type="ChEBI" id="CHEBI:29105"/>
        <note>catalytic</note>
    </ligand>
</feature>
<dbReference type="GO" id="GO:0000049">
    <property type="term" value="F:tRNA binding"/>
    <property type="evidence" value="ECO:0007669"/>
    <property type="project" value="UniProtKB-KW"/>
</dbReference>
<dbReference type="InterPro" id="IPR012947">
    <property type="entry name" value="tRNA_SAD"/>
</dbReference>
<keyword evidence="11 13" id="KW-0030">Aminoacyl-tRNA synthetase</keyword>
<evidence type="ECO:0000259" key="14">
    <source>
        <dbReference type="PROSITE" id="PS50862"/>
    </source>
</evidence>
<evidence type="ECO:0000256" key="4">
    <source>
        <dbReference type="ARBA" id="ARBA00022598"/>
    </source>
</evidence>
<dbReference type="EC" id="6.1.1.3" evidence="13"/>
<dbReference type="CDD" id="cd00860">
    <property type="entry name" value="ThrRS_anticodon"/>
    <property type="match status" value="1"/>
</dbReference>
<dbReference type="NCBIfam" id="TIGR00418">
    <property type="entry name" value="thrS"/>
    <property type="match status" value="1"/>
</dbReference>
<dbReference type="Pfam" id="PF00587">
    <property type="entry name" value="tRNA-synt_2b"/>
    <property type="match status" value="1"/>
</dbReference>
<organism evidence="16">
    <name type="scientific">Providencia stuartii</name>
    <dbReference type="NCBI Taxonomy" id="588"/>
    <lineage>
        <taxon>Bacteria</taxon>
        <taxon>Pseudomonadati</taxon>
        <taxon>Pseudomonadota</taxon>
        <taxon>Gammaproteobacteria</taxon>
        <taxon>Enterobacterales</taxon>
        <taxon>Morganellaceae</taxon>
        <taxon>Providencia</taxon>
    </lineage>
</organism>
<dbReference type="Pfam" id="PF07973">
    <property type="entry name" value="tRNA_SAD"/>
    <property type="match status" value="1"/>
</dbReference>
<keyword evidence="2 13" id="KW-0963">Cytoplasm</keyword>
<keyword evidence="6 13" id="KW-0547">Nucleotide-binding</keyword>
<dbReference type="InterPro" id="IPR012676">
    <property type="entry name" value="TGS-like"/>
</dbReference>
<evidence type="ECO:0000313" key="16">
    <source>
        <dbReference type="EMBL" id="EMP9432465.1"/>
    </source>
</evidence>
<dbReference type="InterPro" id="IPR045864">
    <property type="entry name" value="aa-tRNA-synth_II/BPL/LPL"/>
</dbReference>
<evidence type="ECO:0000256" key="7">
    <source>
        <dbReference type="ARBA" id="ARBA00022833"/>
    </source>
</evidence>
<dbReference type="GO" id="GO:0004829">
    <property type="term" value="F:threonine-tRNA ligase activity"/>
    <property type="evidence" value="ECO:0007669"/>
    <property type="project" value="UniProtKB-UniRule"/>
</dbReference>
<dbReference type="Proteomes" id="UP001495779">
    <property type="component" value="Unassembled WGS sequence"/>
</dbReference>
<reference evidence="16" key="2">
    <citation type="submission" date="2024-02" db="EMBL/GenBank/DDBJ databases">
        <authorList>
            <consortium name="Clinical and Environmental Microbiology Branch: Whole genome sequencing antimicrobial resistance pathogens in the healthcare setting"/>
        </authorList>
    </citation>
    <scope>NUCLEOTIDE SEQUENCE</scope>
    <source>
        <strain evidence="16">2020GO-00142</strain>
    </source>
</reference>
<keyword evidence="3 13" id="KW-0820">tRNA-binding</keyword>
<dbReference type="Gene3D" id="3.10.20.30">
    <property type="match status" value="1"/>
</dbReference>
<dbReference type="InterPro" id="IPR033728">
    <property type="entry name" value="ThrRS_core"/>
</dbReference>
<dbReference type="FunFam" id="3.30.930.10:FF:000002">
    <property type="entry name" value="Threonine--tRNA ligase"/>
    <property type="match status" value="1"/>
</dbReference>
<gene>
    <name evidence="13 16" type="primary">thrS</name>
    <name evidence="16" type="ORF">JRA39_001497</name>
    <name evidence="17" type="ORF">JRA39_004229</name>
    <name evidence="18" type="ORF">KDV35_15135</name>
</gene>
<dbReference type="PROSITE" id="PS51880">
    <property type="entry name" value="TGS"/>
    <property type="match status" value="1"/>
</dbReference>
<feature type="domain" description="TGS" evidence="15">
    <location>
        <begin position="1"/>
        <end position="61"/>
    </location>
</feature>
<keyword evidence="10 13" id="KW-0648">Protein biosynthesis</keyword>
<keyword evidence="5 13" id="KW-0479">Metal-binding</keyword>
<evidence type="ECO:0000256" key="1">
    <source>
        <dbReference type="ARBA" id="ARBA00008226"/>
    </source>
</evidence>
<accession>A0AAI9MVV3</accession>
<dbReference type="EMBL" id="AAZDVE040000085">
    <property type="protein sequence ID" value="EMP9435079.1"/>
    <property type="molecule type" value="Genomic_DNA"/>
</dbReference>
<keyword evidence="9 13" id="KW-0694">RNA-binding</keyword>
<dbReference type="Gene3D" id="3.30.930.10">
    <property type="entry name" value="Bira Bifunctional Protein, Domain 2"/>
    <property type="match status" value="1"/>
</dbReference>
<protein>
    <recommendedName>
        <fullName evidence="13">Threonine--tRNA ligase</fullName>
        <ecNumber evidence="13">6.1.1.3</ecNumber>
    </recommendedName>
    <alternativeName>
        <fullName evidence="13">Threonyl-tRNA synthetase</fullName>
        <shortName evidence="13">ThrRS</shortName>
    </alternativeName>
</protein>
<reference evidence="18 19" key="1">
    <citation type="submission" date="2021-04" db="EMBL/GenBank/DDBJ databases">
        <title>Determining the burden of carbapenem-resistant Enterobacterales from a tertiary public heath setting in Bangladesh: a clinical, epidemiological, and molecular study.</title>
        <authorList>
            <person name="Farzana R."/>
            <person name="Walsh T.R."/>
        </authorList>
    </citation>
    <scope>NUCLEOTIDE SEQUENCE [LARGE SCALE GENOMIC DNA]</scope>
    <source>
        <strain evidence="18">Dmpro_s316</strain>
        <strain evidence="19">dmpro_s316</strain>
    </source>
</reference>
<dbReference type="GO" id="GO:0005524">
    <property type="term" value="F:ATP binding"/>
    <property type="evidence" value="ECO:0007669"/>
    <property type="project" value="UniProtKB-UniRule"/>
</dbReference>
<evidence type="ECO:0000259" key="15">
    <source>
        <dbReference type="PROSITE" id="PS51880"/>
    </source>
</evidence>
<evidence type="ECO:0000313" key="18">
    <source>
        <dbReference type="EMBL" id="MER5078182.1"/>
    </source>
</evidence>
<comment type="catalytic activity">
    <reaction evidence="12 13">
        <text>tRNA(Thr) + L-threonine + ATP = L-threonyl-tRNA(Thr) + AMP + diphosphate + H(+)</text>
        <dbReference type="Rhea" id="RHEA:24624"/>
        <dbReference type="Rhea" id="RHEA-COMP:9670"/>
        <dbReference type="Rhea" id="RHEA-COMP:9704"/>
        <dbReference type="ChEBI" id="CHEBI:15378"/>
        <dbReference type="ChEBI" id="CHEBI:30616"/>
        <dbReference type="ChEBI" id="CHEBI:33019"/>
        <dbReference type="ChEBI" id="CHEBI:57926"/>
        <dbReference type="ChEBI" id="CHEBI:78442"/>
        <dbReference type="ChEBI" id="CHEBI:78534"/>
        <dbReference type="ChEBI" id="CHEBI:456215"/>
        <dbReference type="EC" id="6.1.1.3"/>
    </reaction>
</comment>